<gene>
    <name evidence="1" type="ORF">I4F81_010121</name>
</gene>
<accession>A0ACC3CBJ4</accession>
<comment type="caution">
    <text evidence="1">The sequence shown here is derived from an EMBL/GenBank/DDBJ whole genome shotgun (WGS) entry which is preliminary data.</text>
</comment>
<organism evidence="1 2">
    <name type="scientific">Pyropia yezoensis</name>
    <name type="common">Susabi-nori</name>
    <name type="synonym">Porphyra yezoensis</name>
    <dbReference type="NCBI Taxonomy" id="2788"/>
    <lineage>
        <taxon>Eukaryota</taxon>
        <taxon>Rhodophyta</taxon>
        <taxon>Bangiophyceae</taxon>
        <taxon>Bangiales</taxon>
        <taxon>Bangiaceae</taxon>
        <taxon>Pyropia</taxon>
    </lineage>
</organism>
<keyword evidence="2" id="KW-1185">Reference proteome</keyword>
<dbReference type="Proteomes" id="UP000798662">
    <property type="component" value="Chromosome 3"/>
</dbReference>
<protein>
    <submittedName>
        <fullName evidence="1">Uncharacterized protein</fullName>
    </submittedName>
</protein>
<dbReference type="EMBL" id="CM020620">
    <property type="protein sequence ID" value="KAK1867615.1"/>
    <property type="molecule type" value="Genomic_DNA"/>
</dbReference>
<evidence type="ECO:0000313" key="2">
    <source>
        <dbReference type="Proteomes" id="UP000798662"/>
    </source>
</evidence>
<reference evidence="1" key="1">
    <citation type="submission" date="2019-11" db="EMBL/GenBank/DDBJ databases">
        <title>Nori genome reveals adaptations in red seaweeds to the harsh intertidal environment.</title>
        <authorList>
            <person name="Wang D."/>
            <person name="Mao Y."/>
        </authorList>
    </citation>
    <scope>NUCLEOTIDE SEQUENCE</scope>
    <source>
        <tissue evidence="1">Gametophyte</tissue>
    </source>
</reference>
<evidence type="ECO:0000313" key="1">
    <source>
        <dbReference type="EMBL" id="KAK1867615.1"/>
    </source>
</evidence>
<proteinExistence type="predicted"/>
<name>A0ACC3CBJ4_PYRYE</name>
<sequence>MDALRVAQRAQVLAVDTTPAVVGRWMCAETPPVGGDKGHKGSSSSEKVPKAASGDGNGPQGANGGKGASGGEKGSKGTSDGEKGSNGASGGEKGPKGASGGGEELPGGGPDWRISLGVTTAVLAAVNLLVGRQERTPDISFQALVWQLLDPGLVDRIEVANGTTARLRIASVDAFEAKLEAAQEDLGISDDDFVPVTYVQERDLFADFLESSLPTVLLVGMGVLMVARGAVSRMGGPGGPGGIFQVGKAKPVVVRGKGATGAAGEKSTKFADVAGLDEAKVEVMEFVDFLQNASKYTRLGAKIPKGALLVGPPGTGKTLLAKATAGEANVPFFSMSGSDFIEMFVGVGPSRVRDLFATARASAPCIVFIDEIDAIGRARGRGGFSGGSDERENTLNALLVEMDGFSSSSGVVVLAGTNRADILDKALLRPGRFDRQITIDKPDMRGRFEIFKVHLAPLKLADPAAMAAAVAAAAAKAAGSAAGAADTSSGSDSDGIKVDTPLDAIAKKLATLTPGFAGADIANVCNEAALIAAREDQTAVRVVDFESAADRVMGGLEKRNKVVSKKEREIVAHHEAGHAVAGWFLEHADPLLKVSIVPRGSSALGFAQYLPPDRVLQSRVQLEDFMVMALAGRSAERLIYGSVTSGAENDLERVTRAAYALITRFGMSATLGTVHFPDAAASAAAGGSQFYKPYAEETAELIDDEARKIVDAAEARCMALLGEKLPAIKTLAARLLEREVLKHEDLVELLGERQYGKPVEYDEYVDAFERDRAARTGAAGRPAAAADGAPGADAEDGGGGAPRAPTGGAPVGLVDEQGREVPWPEGGEPPDAGAAGPRGGARKSPRREKEEELIPELA</sequence>